<dbReference type="STRING" id="661367.LLO_0925"/>
<sequence>MKNEQNQQDIYGVLGIAPTDDFTTVKKAYIKKALNTHPDKNPGKSDEEFKIVQNAWETINSKEKLHLYFELYQQNRVDLFVENLSANFSNSSFSFPEEKNQPNNSIPSDALSEYRSGEVDVFIPVPFAPAHEPGLTQYRVDLSLDPKDQESNLENISKFIMNSNDGTYQIGVTHEEAVKIANQHSHNCMSLIVRVRLPITRLSDIRASEQELEGPYILNARATDKYFSLQPNTVINKEDIHTVQAMSPKEYQNSIRFMHLLARAGSRIEAIYSETPAALYVKGQKQNALEEVKPEHSSHTITGLHVRDNIRAGFNWLFFHSSTSSSSSKTNAEDQSSERKHYFLNNK</sequence>
<name>D3HQV2_LEGLN</name>
<dbReference type="HOGENOM" id="CLU_798758_0_0_6"/>
<keyword evidence="5" id="KW-1185">Reference proteome</keyword>
<feature type="region of interest" description="Disordered" evidence="2">
    <location>
        <begin position="322"/>
        <end position="347"/>
    </location>
</feature>
<dbReference type="SMART" id="SM00271">
    <property type="entry name" value="DnaJ"/>
    <property type="match status" value="1"/>
</dbReference>
<dbReference type="AlphaFoldDB" id="D3HQV2"/>
<dbReference type="eggNOG" id="COG0484">
    <property type="taxonomic scope" value="Bacteria"/>
</dbReference>
<dbReference type="CDD" id="cd06257">
    <property type="entry name" value="DnaJ"/>
    <property type="match status" value="1"/>
</dbReference>
<feature type="domain" description="J" evidence="3">
    <location>
        <begin position="9"/>
        <end position="76"/>
    </location>
</feature>
<dbReference type="GeneID" id="40925155"/>
<dbReference type="EMBL" id="FN650140">
    <property type="protein sequence ID" value="CBJ11272.1"/>
    <property type="molecule type" value="Genomic_DNA"/>
</dbReference>
<evidence type="ECO:0000313" key="4">
    <source>
        <dbReference type="EMBL" id="CBJ11272.1"/>
    </source>
</evidence>
<dbReference type="KEGG" id="llo:LLO_0925"/>
<reference evidence="4 5" key="1">
    <citation type="journal article" date="2010" name="PLoS Genet.">
        <title>Analysis of the Legionella longbeachae genome and transcriptome uncovers unique strategies to cause Legionnaires' disease.</title>
        <authorList>
            <person name="Cazalet C."/>
            <person name="Gomez-Valero L."/>
            <person name="Rusniok C."/>
            <person name="Lomma M."/>
            <person name="Dervins-Ravault D."/>
            <person name="Newton H."/>
            <person name="Sansom F."/>
            <person name="Jarraud S."/>
            <person name="Zidane N."/>
            <person name="Ma L."/>
            <person name="Bouchier C."/>
            <person name="Etienne J."/>
            <person name="Hartland E."/>
            <person name="Buchrieser C."/>
        </authorList>
    </citation>
    <scope>NUCLEOTIDE SEQUENCE [LARGE SCALE GENOMIC DNA]</scope>
    <source>
        <strain evidence="4 5">NSW150</strain>
    </source>
</reference>
<dbReference type="Gene3D" id="1.10.287.110">
    <property type="entry name" value="DnaJ domain"/>
    <property type="match status" value="1"/>
</dbReference>
<evidence type="ECO:0000256" key="1">
    <source>
        <dbReference type="ARBA" id="ARBA00023186"/>
    </source>
</evidence>
<protein>
    <recommendedName>
        <fullName evidence="3">J domain-containing protein</fullName>
    </recommendedName>
</protein>
<dbReference type="InterPro" id="IPR001623">
    <property type="entry name" value="DnaJ_domain"/>
</dbReference>
<evidence type="ECO:0000259" key="3">
    <source>
        <dbReference type="PROSITE" id="PS50076"/>
    </source>
</evidence>
<dbReference type="RefSeq" id="WP_003632417.1">
    <property type="nucleotide sequence ID" value="NC_013861.1"/>
</dbReference>
<dbReference type="PRINTS" id="PR00625">
    <property type="entry name" value="JDOMAIN"/>
</dbReference>
<dbReference type="SUPFAM" id="SSF46565">
    <property type="entry name" value="Chaperone J-domain"/>
    <property type="match status" value="1"/>
</dbReference>
<dbReference type="Proteomes" id="UP000001060">
    <property type="component" value="Chromosome"/>
</dbReference>
<evidence type="ECO:0000256" key="2">
    <source>
        <dbReference type="SAM" id="MobiDB-lite"/>
    </source>
</evidence>
<dbReference type="OrthoDB" id="5649210at2"/>
<dbReference type="InterPro" id="IPR036869">
    <property type="entry name" value="J_dom_sf"/>
</dbReference>
<accession>D3HQV2</accession>
<dbReference type="PANTHER" id="PTHR44137">
    <property type="entry name" value="BNAC03G44070D PROTEIN"/>
    <property type="match status" value="1"/>
</dbReference>
<dbReference type="PROSITE" id="PS50076">
    <property type="entry name" value="DNAJ_2"/>
    <property type="match status" value="1"/>
</dbReference>
<organism evidence="4 5">
    <name type="scientific">Legionella longbeachae serogroup 1 (strain NSW150)</name>
    <dbReference type="NCBI Taxonomy" id="661367"/>
    <lineage>
        <taxon>Bacteria</taxon>
        <taxon>Pseudomonadati</taxon>
        <taxon>Pseudomonadota</taxon>
        <taxon>Gammaproteobacteria</taxon>
        <taxon>Legionellales</taxon>
        <taxon>Legionellaceae</taxon>
        <taxon>Legionella</taxon>
    </lineage>
</organism>
<gene>
    <name evidence="4" type="ordered locus">LLO_0925</name>
</gene>
<proteinExistence type="predicted"/>
<evidence type="ECO:0000313" key="5">
    <source>
        <dbReference type="Proteomes" id="UP000001060"/>
    </source>
</evidence>
<dbReference type="PANTHER" id="PTHR44137:SF32">
    <property type="entry name" value="DNAJ HEAT SHOCK AMINO-TERMINAL DOMAIN PROTEIN"/>
    <property type="match status" value="1"/>
</dbReference>
<keyword evidence="1" id="KW-0143">Chaperone</keyword>
<dbReference type="Pfam" id="PF00226">
    <property type="entry name" value="DnaJ"/>
    <property type="match status" value="1"/>
</dbReference>